<dbReference type="STRING" id="75743.A0A401PCH9"/>
<dbReference type="AlphaFoldDB" id="A0A401PCH9"/>
<accession>A0A401PCH9</accession>
<evidence type="ECO:0000256" key="1">
    <source>
        <dbReference type="ARBA" id="ARBA00004275"/>
    </source>
</evidence>
<comment type="subcellular location">
    <subcellularLocation>
        <location evidence="1">Peroxisome</location>
    </subcellularLocation>
</comment>
<dbReference type="GO" id="GO:0004165">
    <property type="term" value="F:delta(3)-delta(2)-enoyl-CoA isomerase activity"/>
    <property type="evidence" value="ECO:0007669"/>
    <property type="project" value="TreeGrafter"/>
</dbReference>
<dbReference type="Pfam" id="PF00887">
    <property type="entry name" value="ACBP"/>
    <property type="match status" value="1"/>
</dbReference>
<evidence type="ECO:0000313" key="6">
    <source>
        <dbReference type="Proteomes" id="UP000288216"/>
    </source>
</evidence>
<dbReference type="OMA" id="CTPETYL"/>
<dbReference type="CDD" id="cd06558">
    <property type="entry name" value="crotonase-like"/>
    <property type="match status" value="1"/>
</dbReference>
<feature type="domain" description="ACB" evidence="4">
    <location>
        <begin position="39"/>
        <end position="124"/>
    </location>
</feature>
<dbReference type="InterPro" id="IPR029045">
    <property type="entry name" value="ClpP/crotonase-like_dom_sf"/>
</dbReference>
<dbReference type="PROSITE" id="PS51228">
    <property type="entry name" value="ACB_2"/>
    <property type="match status" value="1"/>
</dbReference>
<protein>
    <recommendedName>
        <fullName evidence="4">ACB domain-containing protein</fullName>
    </recommendedName>
</protein>
<sequence length="350" mass="39147">MAAAFYTLPGRWQLLKTLRLVQNLPAAKLHLTVVAMFATEAEFEKAKDKLKTLKNDPGNERKLKIYALFKQATQGPCNSPKPSMLDFVNKAKWDAWNSLDKIPKEEARQKYVDLIETLVSAEVPTQSEVTATGDGKSSFQTINVTTEKNITTILLNRPAKKNAISIKKILKKSKNSAELLKRYVSHYIDFPKPLIGVINGPAVGVAVTVLGLFDAVYSTDKATFHAPFSKLGQSPEGCSSYTFPKIMGTGKANEIILFNKKLTAAQAYELGLVTEVFPDSTFQKEVWKRLHAYAKLPKNSLAFSKQLIRGVEKEKLHAVNAQECERLVERWLSEECMNAIMGFFEKKSKL</sequence>
<dbReference type="PRINTS" id="PR00689">
    <property type="entry name" value="ACOABINDINGP"/>
</dbReference>
<dbReference type="InterPro" id="IPR000582">
    <property type="entry name" value="Acyl-CoA-binding_protein"/>
</dbReference>
<dbReference type="PANTHER" id="PTHR43684:SF1">
    <property type="entry name" value="ENOYL-COA DELTA ISOMERASE 2"/>
    <property type="match status" value="1"/>
</dbReference>
<dbReference type="InterPro" id="IPR001753">
    <property type="entry name" value="Enoyl-CoA_hydra/iso"/>
</dbReference>
<reference evidence="5 6" key="1">
    <citation type="journal article" date="2018" name="Nat. Ecol. Evol.">
        <title>Shark genomes provide insights into elasmobranch evolution and the origin of vertebrates.</title>
        <authorList>
            <person name="Hara Y"/>
            <person name="Yamaguchi K"/>
            <person name="Onimaru K"/>
            <person name="Kadota M"/>
            <person name="Koyanagi M"/>
            <person name="Keeley SD"/>
            <person name="Tatsumi K"/>
            <person name="Tanaka K"/>
            <person name="Motone F"/>
            <person name="Kageyama Y"/>
            <person name="Nozu R"/>
            <person name="Adachi N"/>
            <person name="Nishimura O"/>
            <person name="Nakagawa R"/>
            <person name="Tanegashima C"/>
            <person name="Kiyatake I"/>
            <person name="Matsumoto R"/>
            <person name="Murakumo K"/>
            <person name="Nishida K"/>
            <person name="Terakita A"/>
            <person name="Kuratani S"/>
            <person name="Sato K"/>
            <person name="Hyodo S Kuraku.S."/>
        </authorList>
    </citation>
    <scope>NUCLEOTIDE SEQUENCE [LARGE SCALE GENOMIC DNA]</scope>
</reference>
<dbReference type="EMBL" id="BFAA01000309">
    <property type="protein sequence ID" value="GCB70834.1"/>
    <property type="molecule type" value="Genomic_DNA"/>
</dbReference>
<dbReference type="Gene3D" id="1.10.12.10">
    <property type="entry name" value="Lyase 2-enoyl-coa Hydratase, Chain A, domain 2"/>
    <property type="match status" value="1"/>
</dbReference>
<evidence type="ECO:0000259" key="4">
    <source>
        <dbReference type="PROSITE" id="PS51228"/>
    </source>
</evidence>
<comment type="caution">
    <text evidence="5">The sequence shown here is derived from an EMBL/GenBank/DDBJ whole genome shotgun (WGS) entry which is preliminary data.</text>
</comment>
<dbReference type="Gene3D" id="1.20.80.10">
    <property type="match status" value="1"/>
</dbReference>
<keyword evidence="3" id="KW-0413">Isomerase</keyword>
<name>A0A401PCH9_SCYTO</name>
<proteinExistence type="predicted"/>
<dbReference type="Proteomes" id="UP000288216">
    <property type="component" value="Unassembled WGS sequence"/>
</dbReference>
<dbReference type="PANTHER" id="PTHR43684">
    <property type="match status" value="1"/>
</dbReference>
<dbReference type="PROSITE" id="PS00880">
    <property type="entry name" value="ACB_1"/>
    <property type="match status" value="1"/>
</dbReference>
<evidence type="ECO:0000256" key="2">
    <source>
        <dbReference type="ARBA" id="ARBA00023140"/>
    </source>
</evidence>
<keyword evidence="6" id="KW-1185">Reference proteome</keyword>
<dbReference type="InterPro" id="IPR022408">
    <property type="entry name" value="Acyl-CoA-binding_prot_CS"/>
</dbReference>
<dbReference type="InterPro" id="IPR035984">
    <property type="entry name" value="Acyl-CoA-binding_sf"/>
</dbReference>
<dbReference type="SUPFAM" id="SSF47027">
    <property type="entry name" value="Acyl-CoA binding protein"/>
    <property type="match status" value="1"/>
</dbReference>
<dbReference type="GO" id="GO:0005739">
    <property type="term" value="C:mitochondrion"/>
    <property type="evidence" value="ECO:0007669"/>
    <property type="project" value="TreeGrafter"/>
</dbReference>
<dbReference type="InterPro" id="IPR051053">
    <property type="entry name" value="ECH/Chromodomain_protein"/>
</dbReference>
<dbReference type="InterPro" id="IPR014352">
    <property type="entry name" value="FERM/acyl-CoA-bd_prot_sf"/>
</dbReference>
<dbReference type="GO" id="GO:0000062">
    <property type="term" value="F:fatty-acyl-CoA binding"/>
    <property type="evidence" value="ECO:0007669"/>
    <property type="project" value="InterPro"/>
</dbReference>
<organism evidence="5 6">
    <name type="scientific">Scyliorhinus torazame</name>
    <name type="common">Cloudy catshark</name>
    <name type="synonym">Catulus torazame</name>
    <dbReference type="NCBI Taxonomy" id="75743"/>
    <lineage>
        <taxon>Eukaryota</taxon>
        <taxon>Metazoa</taxon>
        <taxon>Chordata</taxon>
        <taxon>Craniata</taxon>
        <taxon>Vertebrata</taxon>
        <taxon>Chondrichthyes</taxon>
        <taxon>Elasmobranchii</taxon>
        <taxon>Galeomorphii</taxon>
        <taxon>Galeoidea</taxon>
        <taxon>Carcharhiniformes</taxon>
        <taxon>Scyliorhinidae</taxon>
        <taxon>Scyliorhinus</taxon>
    </lineage>
</organism>
<keyword evidence="2" id="KW-0576">Peroxisome</keyword>
<evidence type="ECO:0000313" key="5">
    <source>
        <dbReference type="EMBL" id="GCB70834.1"/>
    </source>
</evidence>
<dbReference type="Gene3D" id="3.90.226.10">
    <property type="entry name" value="2-enoyl-CoA Hydratase, Chain A, domain 1"/>
    <property type="match status" value="1"/>
</dbReference>
<dbReference type="Pfam" id="PF00378">
    <property type="entry name" value="ECH_1"/>
    <property type="match status" value="1"/>
</dbReference>
<dbReference type="FunFam" id="1.10.12.10:FF:000013">
    <property type="entry name" value="Enoyl-CoA delta isomerase 2, mitochondrial"/>
    <property type="match status" value="1"/>
</dbReference>
<gene>
    <name evidence="5" type="ORF">scyTo_0001386</name>
</gene>
<dbReference type="SUPFAM" id="SSF52096">
    <property type="entry name" value="ClpP/crotonase"/>
    <property type="match status" value="1"/>
</dbReference>
<evidence type="ECO:0000256" key="3">
    <source>
        <dbReference type="ARBA" id="ARBA00023235"/>
    </source>
</evidence>
<dbReference type="InterPro" id="IPR014748">
    <property type="entry name" value="Enoyl-CoA_hydra_C"/>
</dbReference>
<dbReference type="OrthoDB" id="409763at2759"/>
<dbReference type="GO" id="GO:0005777">
    <property type="term" value="C:peroxisome"/>
    <property type="evidence" value="ECO:0007669"/>
    <property type="project" value="UniProtKB-SubCell"/>
</dbReference>